<sequence>MPRRSPPRRGRPPALLALIAPAVGGLVFGLRAQRRGRRAGLTPVIVASLAIVGSIALKVLAFVITR</sequence>
<name>A0A9Y2JN11_9PSEU</name>
<feature type="transmembrane region" description="Helical" evidence="1">
    <location>
        <begin position="45"/>
        <end position="64"/>
    </location>
</feature>
<keyword evidence="1" id="KW-0812">Transmembrane</keyword>
<evidence type="ECO:0000313" key="2">
    <source>
        <dbReference type="EMBL" id="WIY01028.1"/>
    </source>
</evidence>
<proteinExistence type="predicted"/>
<dbReference type="Proteomes" id="UP001239397">
    <property type="component" value="Chromosome"/>
</dbReference>
<keyword evidence="3" id="KW-1185">Reference proteome</keyword>
<evidence type="ECO:0000256" key="1">
    <source>
        <dbReference type="SAM" id="Phobius"/>
    </source>
</evidence>
<dbReference type="KEGG" id="amog:QRX60_44495"/>
<gene>
    <name evidence="2" type="ORF">QRX60_44495</name>
</gene>
<reference evidence="2 3" key="1">
    <citation type="submission" date="2023-06" db="EMBL/GenBank/DDBJ databases">
        <authorList>
            <person name="Oyuntsetseg B."/>
            <person name="Kim S.B."/>
        </authorList>
    </citation>
    <scope>NUCLEOTIDE SEQUENCE [LARGE SCALE GENOMIC DNA]</scope>
    <source>
        <strain evidence="2 3">4-36</strain>
    </source>
</reference>
<keyword evidence="1" id="KW-1133">Transmembrane helix</keyword>
<organism evidence="2 3">
    <name type="scientific">Amycolatopsis mongoliensis</name>
    <dbReference type="NCBI Taxonomy" id="715475"/>
    <lineage>
        <taxon>Bacteria</taxon>
        <taxon>Bacillati</taxon>
        <taxon>Actinomycetota</taxon>
        <taxon>Actinomycetes</taxon>
        <taxon>Pseudonocardiales</taxon>
        <taxon>Pseudonocardiaceae</taxon>
        <taxon>Amycolatopsis</taxon>
    </lineage>
</organism>
<dbReference type="EMBL" id="CP127295">
    <property type="protein sequence ID" value="WIY01028.1"/>
    <property type="molecule type" value="Genomic_DNA"/>
</dbReference>
<dbReference type="AlphaFoldDB" id="A0A9Y2JN11"/>
<dbReference type="RefSeq" id="WP_285997489.1">
    <property type="nucleotide sequence ID" value="NZ_CP127295.1"/>
</dbReference>
<accession>A0A9Y2JN11</accession>
<evidence type="ECO:0000313" key="3">
    <source>
        <dbReference type="Proteomes" id="UP001239397"/>
    </source>
</evidence>
<protein>
    <submittedName>
        <fullName evidence="2">Uncharacterized protein</fullName>
    </submittedName>
</protein>
<keyword evidence="1" id="KW-0472">Membrane</keyword>